<protein>
    <recommendedName>
        <fullName evidence="3">Lipoprotein</fullName>
    </recommendedName>
</protein>
<accession>A0A127K8I9</accession>
<dbReference type="STRING" id="1134435.AC731_015735"/>
<proteinExistence type="predicted"/>
<name>A0A127K8I9_9RHOO</name>
<dbReference type="PIRSF" id="PIRSF028200">
    <property type="entry name" value="UCP028200"/>
    <property type="match status" value="1"/>
</dbReference>
<dbReference type="RefSeq" id="WP_048707443.1">
    <property type="nucleotide sequence ID" value="NZ_CP014646.1"/>
</dbReference>
<dbReference type="Pfam" id="PF19795">
    <property type="entry name" value="DUF6279"/>
    <property type="match status" value="1"/>
</dbReference>
<dbReference type="AlphaFoldDB" id="A0A127K8I9"/>
<keyword evidence="2" id="KW-1185">Reference proteome</keyword>
<dbReference type="Proteomes" id="UP000036902">
    <property type="component" value="Chromosome"/>
</dbReference>
<organism evidence="1 2">
    <name type="scientific">Thauera humireducens</name>
    <dbReference type="NCBI Taxonomy" id="1134435"/>
    <lineage>
        <taxon>Bacteria</taxon>
        <taxon>Pseudomonadati</taxon>
        <taxon>Pseudomonadota</taxon>
        <taxon>Betaproteobacteria</taxon>
        <taxon>Rhodocyclales</taxon>
        <taxon>Zoogloeaceae</taxon>
        <taxon>Thauera</taxon>
    </lineage>
</organism>
<sequence>MIARARLLILLCSALLLAGCGVRFAYSQLDWLVPWYLRDYVSFDAGQRSLLDQRLAARLDWHCRAHLPDYVGLLREARDTLQRERIAAHELEPFLRQGEAWWDELRTELVDDAGVLLAGLSDEQVAELAAAFARRDRDARKEFLDGSAEARRAAQVERMEKRLRNWFGRLDDGQRALVAAWSDALQPTTEQWLENRRQWQQGMIDALRVRDDPKQFAARIAALRAPPDATAPAAHRAEVAHNRQLTLQLLADVFNAASPTQRKRLLAEIDGLAAQFDTLACAGPRVAAAD</sequence>
<evidence type="ECO:0008006" key="3">
    <source>
        <dbReference type="Google" id="ProtNLM"/>
    </source>
</evidence>
<dbReference type="KEGG" id="thu:AC731_015735"/>
<evidence type="ECO:0000313" key="1">
    <source>
        <dbReference type="EMBL" id="AMO38257.1"/>
    </source>
</evidence>
<dbReference type="InterPro" id="IPR016875">
    <property type="entry name" value="UCP028200"/>
</dbReference>
<evidence type="ECO:0000313" key="2">
    <source>
        <dbReference type="Proteomes" id="UP000036902"/>
    </source>
</evidence>
<gene>
    <name evidence="1" type="ORF">AC731_015735</name>
</gene>
<dbReference type="PROSITE" id="PS51257">
    <property type="entry name" value="PROKAR_LIPOPROTEIN"/>
    <property type="match status" value="1"/>
</dbReference>
<dbReference type="EMBL" id="CP014646">
    <property type="protein sequence ID" value="AMO38257.1"/>
    <property type="molecule type" value="Genomic_DNA"/>
</dbReference>
<reference evidence="2" key="1">
    <citation type="submission" date="2016-03" db="EMBL/GenBank/DDBJ databases">
        <authorList>
            <person name="Ma C."/>
            <person name="Zhou S."/>
            <person name="Yang G."/>
        </authorList>
    </citation>
    <scope>NUCLEOTIDE SEQUENCE [LARGE SCALE GENOMIC DNA]</scope>
    <source>
        <strain evidence="2">SgZ-1</strain>
    </source>
</reference>